<keyword evidence="8 9" id="KW-0413">Isomerase</keyword>
<protein>
    <recommendedName>
        <fullName evidence="4 9">Chorismate mutase</fullName>
        <ecNumber evidence="4 9">5.4.99.5</ecNumber>
    </recommendedName>
</protein>
<dbReference type="AlphaFoldDB" id="A0A0J8CWM8"/>
<organism evidence="11 12">
    <name type="scientific">Beta vulgaris subsp. vulgaris</name>
    <name type="common">Beet</name>
    <dbReference type="NCBI Taxonomy" id="3555"/>
    <lineage>
        <taxon>Eukaryota</taxon>
        <taxon>Viridiplantae</taxon>
        <taxon>Streptophyta</taxon>
        <taxon>Embryophyta</taxon>
        <taxon>Tracheophyta</taxon>
        <taxon>Spermatophyta</taxon>
        <taxon>Magnoliopsida</taxon>
        <taxon>eudicotyledons</taxon>
        <taxon>Gunneridae</taxon>
        <taxon>Pentapetalae</taxon>
        <taxon>Caryophyllales</taxon>
        <taxon>Chenopodiaceae</taxon>
        <taxon>Betoideae</taxon>
        <taxon>Beta</taxon>
    </lineage>
</organism>
<evidence type="ECO:0000256" key="8">
    <source>
        <dbReference type="ARBA" id="ARBA00023235"/>
    </source>
</evidence>
<keyword evidence="6 9" id="KW-0028">Amino-acid biosynthesis</keyword>
<dbReference type="UniPathway" id="UPA00120">
    <property type="reaction ID" value="UER00203"/>
</dbReference>
<dbReference type="EC" id="5.4.99.5" evidence="4 9"/>
<evidence type="ECO:0000313" key="11">
    <source>
        <dbReference type="EMBL" id="KMT18120.1"/>
    </source>
</evidence>
<proteinExistence type="predicted"/>
<dbReference type="SUPFAM" id="SSF48600">
    <property type="entry name" value="Chorismate mutase II"/>
    <property type="match status" value="1"/>
</dbReference>
<dbReference type="Gramene" id="KMT18120">
    <property type="protein sequence ID" value="KMT18120"/>
    <property type="gene ID" value="BVRB_2g031500"/>
</dbReference>
<dbReference type="Gene3D" id="1.10.590.10">
    <property type="entry name" value="Chorismate mutase, AroQ class superfamily, eukaryotic"/>
    <property type="match status" value="1"/>
</dbReference>
<dbReference type="PANTHER" id="PTHR21145">
    <property type="entry name" value="CHORISMATE MUTASE"/>
    <property type="match status" value="1"/>
</dbReference>
<evidence type="ECO:0000256" key="5">
    <source>
        <dbReference type="ARBA" id="ARBA00022490"/>
    </source>
</evidence>
<keyword evidence="7 9" id="KW-0057">Aromatic amino acid biosynthesis</keyword>
<evidence type="ECO:0000256" key="2">
    <source>
        <dbReference type="ARBA" id="ARBA00004496"/>
    </source>
</evidence>
<comment type="subcellular location">
    <subcellularLocation>
        <location evidence="2">Cytoplasm</location>
    </subcellularLocation>
</comment>
<comment type="pathway">
    <text evidence="3">Metabolic intermediate biosynthesis; prephenate biosynthesis; prephenate from chorismate: step 1/1.</text>
</comment>
<comment type="catalytic activity">
    <reaction evidence="1 9">
        <text>chorismate = prephenate</text>
        <dbReference type="Rhea" id="RHEA:13897"/>
        <dbReference type="ChEBI" id="CHEBI:29748"/>
        <dbReference type="ChEBI" id="CHEBI:29934"/>
        <dbReference type="EC" id="5.4.99.5"/>
    </reaction>
</comment>
<evidence type="ECO:0000256" key="7">
    <source>
        <dbReference type="ARBA" id="ARBA00023141"/>
    </source>
</evidence>
<dbReference type="Pfam" id="PF01817">
    <property type="entry name" value="CM_2"/>
    <property type="match status" value="1"/>
</dbReference>
<dbReference type="GO" id="GO:0008652">
    <property type="term" value="P:amino acid biosynthetic process"/>
    <property type="evidence" value="ECO:0007669"/>
    <property type="project" value="UniProtKB-KW"/>
</dbReference>
<evidence type="ECO:0000259" key="10">
    <source>
        <dbReference type="Pfam" id="PF01817"/>
    </source>
</evidence>
<dbReference type="GO" id="GO:0046417">
    <property type="term" value="P:chorismate metabolic process"/>
    <property type="evidence" value="ECO:0007669"/>
    <property type="project" value="InterPro"/>
</dbReference>
<dbReference type="Proteomes" id="UP000035740">
    <property type="component" value="Chromosome 2"/>
</dbReference>
<dbReference type="PROSITE" id="PS51169">
    <property type="entry name" value="CHORISMATE_MUT_3"/>
    <property type="match status" value="1"/>
</dbReference>
<dbReference type="GO" id="GO:0009073">
    <property type="term" value="P:aromatic amino acid family biosynthetic process"/>
    <property type="evidence" value="ECO:0007669"/>
    <property type="project" value="UniProtKB-UniRule"/>
</dbReference>
<dbReference type="KEGG" id="bvg:104884551"/>
<dbReference type="EMBL" id="KQ090038">
    <property type="protein sequence ID" value="KMT18120.1"/>
    <property type="molecule type" value="Genomic_DNA"/>
</dbReference>
<dbReference type="PIRSF" id="PIRSF017318">
    <property type="entry name" value="Chor_mut_AroQ_eu"/>
    <property type="match status" value="1"/>
</dbReference>
<keyword evidence="12" id="KW-1185">Reference proteome</keyword>
<evidence type="ECO:0000256" key="4">
    <source>
        <dbReference type="ARBA" id="ARBA00012404"/>
    </source>
</evidence>
<evidence type="ECO:0000256" key="3">
    <source>
        <dbReference type="ARBA" id="ARBA00004817"/>
    </source>
</evidence>
<dbReference type="InterPro" id="IPR036263">
    <property type="entry name" value="Chorismate_II_sf"/>
</dbReference>
<sequence length="255" mass="28308">MGSDGTDNLSLDSIRKTLIGLEDTIIYSLIERSKLPLNSPAYKSSPFPGFHGSLMQLLVKGTEAVQAQFGRYQSPEEVPFFPDNLPPPIVHPSQNCSQKLPAAAASVNVSKDIWDFYVNKLLPQLATEGDDGNYVLSVASDLVCLQALSRRIHYGKYVAEVKFINETEAYTTAIRAQDKDTIMNLLTDTKVEAMVKQRVAKKAMVFGAEVTLSDSNGSNTNNYKVEPSVVSRLYDEWVIPLTKVVEVDYLLKRLE</sequence>
<dbReference type="GO" id="GO:0005737">
    <property type="term" value="C:cytoplasm"/>
    <property type="evidence" value="ECO:0007669"/>
    <property type="project" value="UniProtKB-SubCell"/>
</dbReference>
<evidence type="ECO:0000256" key="1">
    <source>
        <dbReference type="ARBA" id="ARBA00000824"/>
    </source>
</evidence>
<dbReference type="ExpressionAtlas" id="A0A0J8CWM8">
    <property type="expression patterns" value="baseline"/>
</dbReference>
<dbReference type="OrthoDB" id="191918at2759"/>
<evidence type="ECO:0000256" key="6">
    <source>
        <dbReference type="ARBA" id="ARBA00022605"/>
    </source>
</evidence>
<keyword evidence="5" id="KW-0963">Cytoplasm</keyword>
<reference evidence="11 12" key="1">
    <citation type="journal article" date="2014" name="Nature">
        <title>The genome of the recently domesticated crop plant sugar beet (Beta vulgaris).</title>
        <authorList>
            <person name="Dohm J.C."/>
            <person name="Minoche A.E."/>
            <person name="Holtgrawe D."/>
            <person name="Capella-Gutierrez S."/>
            <person name="Zakrzewski F."/>
            <person name="Tafer H."/>
            <person name="Rupp O."/>
            <person name="Sorensen T.R."/>
            <person name="Stracke R."/>
            <person name="Reinhardt R."/>
            <person name="Goesmann A."/>
            <person name="Kraft T."/>
            <person name="Schulz B."/>
            <person name="Stadler P.F."/>
            <person name="Schmidt T."/>
            <person name="Gabaldon T."/>
            <person name="Lehrach H."/>
            <person name="Weisshaar B."/>
            <person name="Himmelbauer H."/>
        </authorList>
    </citation>
    <scope>NUCLEOTIDE SEQUENCE [LARGE SCALE GENOMIC DNA]</scope>
    <source>
        <tissue evidence="11">Taproot</tissue>
    </source>
</reference>
<dbReference type="InterPro" id="IPR002701">
    <property type="entry name" value="CM_II_prokaryot"/>
</dbReference>
<accession>A0A0J8CWM8</accession>
<evidence type="ECO:0000256" key="9">
    <source>
        <dbReference type="PIRNR" id="PIRNR017318"/>
    </source>
</evidence>
<dbReference type="PANTHER" id="PTHR21145:SF12">
    <property type="entry name" value="CHORISMATE MUTASE"/>
    <property type="match status" value="1"/>
</dbReference>
<dbReference type="NCBIfam" id="TIGR01802">
    <property type="entry name" value="CM_pl-yst"/>
    <property type="match status" value="1"/>
</dbReference>
<name>A0A0J8CWM8_BETVV</name>
<dbReference type="GO" id="GO:0004106">
    <property type="term" value="F:chorismate mutase activity"/>
    <property type="evidence" value="ECO:0007669"/>
    <property type="project" value="UniProtKB-UniRule"/>
</dbReference>
<dbReference type="InterPro" id="IPR037039">
    <property type="entry name" value="CM_AroQ_sf_eucaryotic"/>
</dbReference>
<gene>
    <name evidence="11" type="ORF">BVRB_2g031500</name>
</gene>
<evidence type="ECO:0000313" key="12">
    <source>
        <dbReference type="Proteomes" id="UP000035740"/>
    </source>
</evidence>
<dbReference type="InterPro" id="IPR008238">
    <property type="entry name" value="Chorismate_mutase_AroQ_euk"/>
</dbReference>
<feature type="domain" description="Chorismate mutase" evidence="10">
    <location>
        <begin position="141"/>
        <end position="246"/>
    </location>
</feature>